<evidence type="ECO:0000313" key="2">
    <source>
        <dbReference type="EMBL" id="CAB9498747.1"/>
    </source>
</evidence>
<feature type="compositionally biased region" description="Basic and acidic residues" evidence="1">
    <location>
        <begin position="128"/>
        <end position="150"/>
    </location>
</feature>
<feature type="region of interest" description="Disordered" evidence="1">
    <location>
        <begin position="1"/>
        <end position="26"/>
    </location>
</feature>
<comment type="caution">
    <text evidence="2">The sequence shown here is derived from an EMBL/GenBank/DDBJ whole genome shotgun (WGS) entry which is preliminary data.</text>
</comment>
<accession>A0A9N8H3R5</accession>
<keyword evidence="3" id="KW-1185">Reference proteome</keyword>
<evidence type="ECO:0000256" key="1">
    <source>
        <dbReference type="SAM" id="MobiDB-lite"/>
    </source>
</evidence>
<dbReference type="EMBL" id="CAICTM010000044">
    <property type="protein sequence ID" value="CAB9498747.1"/>
    <property type="molecule type" value="Genomic_DNA"/>
</dbReference>
<protein>
    <submittedName>
        <fullName evidence="2">Uncharacterized protein</fullName>
    </submittedName>
</protein>
<organism evidence="2 3">
    <name type="scientific">Seminavis robusta</name>
    <dbReference type="NCBI Taxonomy" id="568900"/>
    <lineage>
        <taxon>Eukaryota</taxon>
        <taxon>Sar</taxon>
        <taxon>Stramenopiles</taxon>
        <taxon>Ochrophyta</taxon>
        <taxon>Bacillariophyta</taxon>
        <taxon>Bacillariophyceae</taxon>
        <taxon>Bacillariophycidae</taxon>
        <taxon>Naviculales</taxon>
        <taxon>Naviculaceae</taxon>
        <taxon>Seminavis</taxon>
    </lineage>
</organism>
<feature type="compositionally biased region" description="Basic residues" evidence="1">
    <location>
        <begin position="151"/>
        <end position="166"/>
    </location>
</feature>
<evidence type="ECO:0000313" key="3">
    <source>
        <dbReference type="Proteomes" id="UP001153069"/>
    </source>
</evidence>
<proteinExistence type="predicted"/>
<dbReference type="AlphaFoldDB" id="A0A9N8H3R5"/>
<feature type="compositionally biased region" description="Polar residues" evidence="1">
    <location>
        <begin position="12"/>
        <end position="22"/>
    </location>
</feature>
<dbReference type="Proteomes" id="UP001153069">
    <property type="component" value="Unassembled WGS sequence"/>
</dbReference>
<reference evidence="2" key="1">
    <citation type="submission" date="2020-06" db="EMBL/GenBank/DDBJ databases">
        <authorList>
            <consortium name="Plant Systems Biology data submission"/>
        </authorList>
    </citation>
    <scope>NUCLEOTIDE SEQUENCE</scope>
    <source>
        <strain evidence="2">D6</strain>
    </source>
</reference>
<feature type="region of interest" description="Disordered" evidence="1">
    <location>
        <begin position="108"/>
        <end position="166"/>
    </location>
</feature>
<sequence length="1225" mass="134249">MGPVAADDGMEGSSSEVPSSNKADQELEQVVQKLIALKDTASTDLEDKKDMPHKITSLVQELDTVESAMELIEARDDIPEYFTELLAKAKTNLATIRKISTDVAEDLTTTTTGIGGPREQQKRNLAAAKDEKAKAQDETSNQEDKNDGHHHNPHVHTQRKLQSSRRHNRLLKAQDALWSGDMAYFEKKASSSSSAAPGGDRRLASMELDEQGRQLQAAAAFQDPHQDCLSMFQCLQSWTTYDVLAFFLADDINDAGNITSKRNNFDADNLDQKIADIRATLALFDRTDFLATPELGPKCNMLLSSFHRNTPHGDYSTHIQATWTDVCRAEGSNTYIKLSEISAKVGPSYADTVFQDLVACTTKLDHGSHAHSFFGWNSDIRFPKAINHNAIDKHGKLHFGLDLYEYKYKYAIFGHAEMKKYNQAGAVTAGPPHWDVWNTISGCREGVNGFYKDWITTKTSPYLFDDHFINGGRRFPTLLFKCDNSWDCFIANGENGHVICRGTVTPKTINGDVKCPATGYGGGVGSEAWYDVPVLEAPDDDKMLAAELVLGAKTSNGLVCAHKDVSMIVGYCCLDGIGESSGDTLWGQSFDCNMGKSACNALAPALAGMSQATCDLYSGTFCYKPRDCAPLVQCITDEIQWANTTDPVKASYRDFLLDSPILDIKDTTDNEECGGIREYFGFESHWPNDQEICEDVKFLRHSKTFTDLDGSNADFSTEMPTSAPLPTSPPAPTIAPLPPLNEPVVPSVSAAYVDQYARNIYQFEMGLLISEELYNLGSSFECPEDLTGAVKTGCAIGKNIAVVILAVILWTASRILEYMVYADPTPLGEFEKHEIYENVMTLYDNMVLLQEGFEVIGGQNSAIQDAANLQHESTREILKGLIEENKRKIDGPDGIRHQIMVDAKTKYEALYSHITDTCTPVRRRFLLEDDSCESTDPPKLMVPAHPDIPGRNGAFQVTTPTFSSVSEAVTFLNETLRVESTASGLEHLELAVSGEQECSVEVDATPVVARNCGNKAKNHTGPVTSFALLLDSKPPTLSCDFLDTASSPSHLFVSGDKKTLFVEEGSGPKVNTGLRVTVEDSCSDHLTVTLSVESNEFDEKTSVVMAKSRSSQKNTGGPFIESPKLFVSPTTCGATAEDRLCISGAATTMRFYKAVVTVTDKAGWTTTDTCNIFVVPPKTDGTATTRELLRASSQAVMTMAEAKDLVGKTDELFMVGNLDLDWTRK</sequence>
<gene>
    <name evidence="2" type="ORF">SEMRO_44_G026700.1</name>
</gene>
<name>A0A9N8H3R5_9STRA</name>